<dbReference type="Proteomes" id="UP001391051">
    <property type="component" value="Unassembled WGS sequence"/>
</dbReference>
<keyword evidence="1" id="KW-0175">Coiled coil</keyword>
<gene>
    <name evidence="2" type="ORF">PG986_006534</name>
</gene>
<proteinExistence type="predicted"/>
<dbReference type="EMBL" id="JAQQWE010000004">
    <property type="protein sequence ID" value="KAK7957312.1"/>
    <property type="molecule type" value="Genomic_DNA"/>
</dbReference>
<accession>A0ABR1QLH9</accession>
<dbReference type="RefSeq" id="XP_066702618.1">
    <property type="nucleotide sequence ID" value="XM_066842756.1"/>
</dbReference>
<evidence type="ECO:0000256" key="1">
    <source>
        <dbReference type="SAM" id="Coils"/>
    </source>
</evidence>
<protein>
    <submittedName>
        <fullName evidence="2">Uncharacterized protein</fullName>
    </submittedName>
</protein>
<feature type="coiled-coil region" evidence="1">
    <location>
        <begin position="128"/>
        <end position="187"/>
    </location>
</feature>
<name>A0ABR1QLH9_9PEZI</name>
<keyword evidence="3" id="KW-1185">Reference proteome</keyword>
<comment type="caution">
    <text evidence="2">The sequence shown here is derived from an EMBL/GenBank/DDBJ whole genome shotgun (WGS) entry which is preliminary data.</text>
</comment>
<evidence type="ECO:0000313" key="3">
    <source>
        <dbReference type="Proteomes" id="UP001391051"/>
    </source>
</evidence>
<evidence type="ECO:0000313" key="2">
    <source>
        <dbReference type="EMBL" id="KAK7957312.1"/>
    </source>
</evidence>
<sequence length="237" mass="26877">MASQSWKPIQASAMAKKLFPVHLPFKSQHQLLVHLQQLLERSCCDFAAQERPQYLQQQGWDCAEAVLSKRPTSLKGKKSAKPLEQLFTSITNIRHTAVHRNRISAAAVEDFFRDAEAFTALLGDTKATETIARMRQELQMTIEELERNTKAVDSKLDRTMHEIGAKREELRRLEKEALDDVQRENGECQGIAARSIKTVIAPLKPLSEASPVAENDMVVEDETTIKEGIDYLLMDKY</sequence>
<dbReference type="GeneID" id="92075818"/>
<organism evidence="2 3">
    <name type="scientific">Apiospora aurea</name>
    <dbReference type="NCBI Taxonomy" id="335848"/>
    <lineage>
        <taxon>Eukaryota</taxon>
        <taxon>Fungi</taxon>
        <taxon>Dikarya</taxon>
        <taxon>Ascomycota</taxon>
        <taxon>Pezizomycotina</taxon>
        <taxon>Sordariomycetes</taxon>
        <taxon>Xylariomycetidae</taxon>
        <taxon>Amphisphaeriales</taxon>
        <taxon>Apiosporaceae</taxon>
        <taxon>Apiospora</taxon>
    </lineage>
</organism>
<reference evidence="2 3" key="1">
    <citation type="submission" date="2023-01" db="EMBL/GenBank/DDBJ databases">
        <title>Analysis of 21 Apiospora genomes using comparative genomics revels a genus with tremendous synthesis potential of carbohydrate active enzymes and secondary metabolites.</title>
        <authorList>
            <person name="Sorensen T."/>
        </authorList>
    </citation>
    <scope>NUCLEOTIDE SEQUENCE [LARGE SCALE GENOMIC DNA]</scope>
    <source>
        <strain evidence="2 3">CBS 24483</strain>
    </source>
</reference>